<feature type="compositionally biased region" description="Low complexity" evidence="3">
    <location>
        <begin position="267"/>
        <end position="276"/>
    </location>
</feature>
<evidence type="ECO:0000256" key="3">
    <source>
        <dbReference type="SAM" id="MobiDB-lite"/>
    </source>
</evidence>
<dbReference type="AlphaFoldDB" id="A0A9X4E6H3"/>
<proteinExistence type="inferred from homology"/>
<evidence type="ECO:0000313" key="5">
    <source>
        <dbReference type="EMBL" id="MDD9328711.1"/>
    </source>
</evidence>
<dbReference type="GO" id="GO:0016020">
    <property type="term" value="C:membrane"/>
    <property type="evidence" value="ECO:0007669"/>
    <property type="project" value="InterPro"/>
</dbReference>
<dbReference type="Pfam" id="PF04333">
    <property type="entry name" value="MlaA"/>
    <property type="match status" value="1"/>
</dbReference>
<dbReference type="PRINTS" id="PR01805">
    <property type="entry name" value="VACJLIPOPROT"/>
</dbReference>
<gene>
    <name evidence="5" type="ORF">ORY91_002149</name>
    <name evidence="6" type="ORF">V9W64_06040</name>
</gene>
<dbReference type="EMBL" id="CP146598">
    <property type="protein sequence ID" value="WWY02298.1"/>
    <property type="molecule type" value="Genomic_DNA"/>
</dbReference>
<reference evidence="6" key="2">
    <citation type="submission" date="2024-02" db="EMBL/GenBank/DDBJ databases">
        <title>Neisseria leonii sp. nov.</title>
        <authorList>
            <person name="Boutroux M."/>
            <person name="Favre-Rochex S."/>
            <person name="Gorgette O."/>
            <person name="Touak G."/>
            <person name="Muhle E."/>
            <person name="Chesneau O."/>
            <person name="Clermont D."/>
            <person name="Rahi P."/>
        </authorList>
    </citation>
    <scope>NUCLEOTIDE SEQUENCE</scope>
    <source>
        <strain evidence="6">51.81</strain>
    </source>
</reference>
<sequence length="289" mass="30792">MKPSVRIFACTLALAAAAVSAQEHSAPPASIAAPQAVSGNDPYEPYNRVMFQVNDTADRYLLSPLARGYRKVTPRPVRMSVSNFFNNLRDAVSFGSNVLRLDIKRASEDFMRVAVNTTFGLGGLINIADAGGMPDNKNSLGDTFASWGWQNSHYFVYPLTGPSTVRDSIGSTLLLAYPPQSAVFKTTSGRVAAAAANAVSTRENLLDLTDSLDEAALDKYAYTRDMYLRLRAQQLGQAVPTGADEEIDIDDLVGGDGADTADEAARPSESAASEAADGLTAESSVRPSE</sequence>
<dbReference type="EMBL" id="JAPQFL010000009">
    <property type="protein sequence ID" value="MDD9328711.1"/>
    <property type="molecule type" value="Genomic_DNA"/>
</dbReference>
<dbReference type="PANTHER" id="PTHR30035:SF3">
    <property type="entry name" value="INTERMEMBRANE PHOSPHOLIPID TRANSPORT SYSTEM LIPOPROTEIN MLAA"/>
    <property type="match status" value="1"/>
</dbReference>
<keyword evidence="2 4" id="KW-0732">Signal</keyword>
<keyword evidence="5" id="KW-0449">Lipoprotein</keyword>
<feature type="chain" id="PRO_5042786824" evidence="4">
    <location>
        <begin position="22"/>
        <end position="289"/>
    </location>
</feature>
<evidence type="ECO:0000313" key="6">
    <source>
        <dbReference type="EMBL" id="WWY02298.1"/>
    </source>
</evidence>
<dbReference type="GO" id="GO:0120010">
    <property type="term" value="P:intermembrane phospholipid transfer"/>
    <property type="evidence" value="ECO:0007669"/>
    <property type="project" value="TreeGrafter"/>
</dbReference>
<reference evidence="5" key="1">
    <citation type="submission" date="2022-10" db="EMBL/GenBank/DDBJ databases">
        <authorList>
            <person name="Boutroux M."/>
        </authorList>
    </citation>
    <scope>NUCLEOTIDE SEQUENCE</scope>
    <source>
        <strain evidence="5">51.81</strain>
    </source>
</reference>
<comment type="similarity">
    <text evidence="1">Belongs to the MlaA family.</text>
</comment>
<accession>A0A9X4E6H3</accession>
<dbReference type="PANTHER" id="PTHR30035">
    <property type="entry name" value="LIPOPROTEIN VACJ-RELATED"/>
    <property type="match status" value="1"/>
</dbReference>
<feature type="signal peptide" evidence="4">
    <location>
        <begin position="1"/>
        <end position="21"/>
    </location>
</feature>
<dbReference type="InterPro" id="IPR007428">
    <property type="entry name" value="MlaA"/>
</dbReference>
<evidence type="ECO:0000256" key="2">
    <source>
        <dbReference type="ARBA" id="ARBA00022729"/>
    </source>
</evidence>
<dbReference type="RefSeq" id="WP_274585757.1">
    <property type="nucleotide sequence ID" value="NZ_CP146598.1"/>
</dbReference>
<organism evidence="5">
    <name type="scientific">Neisseria leonii</name>
    <dbReference type="NCBI Taxonomy" id="2995413"/>
    <lineage>
        <taxon>Bacteria</taxon>
        <taxon>Pseudomonadati</taxon>
        <taxon>Pseudomonadota</taxon>
        <taxon>Betaproteobacteria</taxon>
        <taxon>Neisseriales</taxon>
        <taxon>Neisseriaceae</taxon>
        <taxon>Neisseria</taxon>
    </lineage>
</organism>
<feature type="region of interest" description="Disordered" evidence="3">
    <location>
        <begin position="239"/>
        <end position="289"/>
    </location>
</feature>
<keyword evidence="7" id="KW-1185">Reference proteome</keyword>
<feature type="compositionally biased region" description="Acidic residues" evidence="3">
    <location>
        <begin position="243"/>
        <end position="253"/>
    </location>
</feature>
<evidence type="ECO:0000256" key="4">
    <source>
        <dbReference type="SAM" id="SignalP"/>
    </source>
</evidence>
<protein>
    <submittedName>
        <fullName evidence="5">VacJ family lipoprotein</fullName>
    </submittedName>
</protein>
<name>A0A9X4E6H3_9NEIS</name>
<evidence type="ECO:0000313" key="7">
    <source>
        <dbReference type="Proteomes" id="UP001149607"/>
    </source>
</evidence>
<evidence type="ECO:0000256" key="1">
    <source>
        <dbReference type="ARBA" id="ARBA00010634"/>
    </source>
</evidence>
<dbReference type="Proteomes" id="UP001149607">
    <property type="component" value="Chromosome"/>
</dbReference>